<protein>
    <submittedName>
        <fullName evidence="3">Autotransporter outer membrane beta-barrel domain-containing protein</fullName>
    </submittedName>
</protein>
<dbReference type="InterPro" id="IPR005546">
    <property type="entry name" value="Autotransporte_beta"/>
</dbReference>
<dbReference type="NCBIfam" id="TIGR01414">
    <property type="entry name" value="autotrans_barl"/>
    <property type="match status" value="1"/>
</dbReference>
<dbReference type="InterPro" id="IPR006315">
    <property type="entry name" value="OM_autotransptr_brl_dom"/>
</dbReference>
<feature type="signal peptide" evidence="1">
    <location>
        <begin position="1"/>
        <end position="28"/>
    </location>
</feature>
<gene>
    <name evidence="3" type="ORF">KTQ36_10300</name>
</gene>
<feature type="chain" id="PRO_5045128922" evidence="1">
    <location>
        <begin position="29"/>
        <end position="379"/>
    </location>
</feature>
<evidence type="ECO:0000313" key="3">
    <source>
        <dbReference type="EMBL" id="MBW0145681.1"/>
    </source>
</evidence>
<comment type="caution">
    <text evidence="3">The sequence shown here is derived from an EMBL/GenBank/DDBJ whole genome shotgun (WGS) entry which is preliminary data.</text>
</comment>
<accession>A0ABS6V801</accession>
<keyword evidence="1" id="KW-0732">Signal</keyword>
<organism evidence="3 4">
    <name type="scientific">Sphingomicrobium clamense</name>
    <dbReference type="NCBI Taxonomy" id="2851013"/>
    <lineage>
        <taxon>Bacteria</taxon>
        <taxon>Pseudomonadati</taxon>
        <taxon>Pseudomonadota</taxon>
        <taxon>Alphaproteobacteria</taxon>
        <taxon>Sphingomonadales</taxon>
        <taxon>Sphingomonadaceae</taxon>
        <taxon>Sphingomicrobium</taxon>
    </lineage>
</organism>
<dbReference type="RefSeq" id="WP_218633571.1">
    <property type="nucleotide sequence ID" value="NZ_JAHVAH010000001.1"/>
</dbReference>
<keyword evidence="4" id="KW-1185">Reference proteome</keyword>
<dbReference type="PROSITE" id="PS51208">
    <property type="entry name" value="AUTOTRANSPORTER"/>
    <property type="match status" value="1"/>
</dbReference>
<dbReference type="Proteomes" id="UP000698028">
    <property type="component" value="Unassembled WGS sequence"/>
</dbReference>
<feature type="domain" description="Autotransporter" evidence="2">
    <location>
        <begin position="106"/>
        <end position="377"/>
    </location>
</feature>
<dbReference type="Pfam" id="PF03797">
    <property type="entry name" value="Autotransporter"/>
    <property type="match status" value="1"/>
</dbReference>
<evidence type="ECO:0000313" key="4">
    <source>
        <dbReference type="Proteomes" id="UP000698028"/>
    </source>
</evidence>
<dbReference type="SMART" id="SM00869">
    <property type="entry name" value="Autotransporter"/>
    <property type="match status" value="1"/>
</dbReference>
<proteinExistence type="predicted"/>
<reference evidence="3 4" key="1">
    <citation type="submission" date="2021-07" db="EMBL/GenBank/DDBJ databases">
        <title>The draft genome sequence of Sphingomicrobium sp. B8.</title>
        <authorList>
            <person name="Mu L."/>
        </authorList>
    </citation>
    <scope>NUCLEOTIDE SEQUENCE [LARGE SCALE GENOMIC DNA]</scope>
    <source>
        <strain evidence="3 4">B8</strain>
    </source>
</reference>
<sequence length="379" mass="40162">MAYSLSRKAALCLSATALAGLVPQAALAQDNEGEVMDALSVAPADIAAQLLALDGTDAEPDAINDASGSDYAQLFYSFTPIGMRAPDVLGLAGECEVPYLDGYEVACAEGLRLYAGVDGARYENDGGMQSDRIDTSQYSGSVGADVSIGDSGVVGGALTYLIGRSEGGAGLDTDYDGWRIGGYGTLDNGYTYFQVTGSYGRYNIDASREVEFGMIDQDLTADIDVEQITLGAHAGVRFAVGVATMLPYANIDYVRNEWDGFDEAGGSAALRIDDAVDDRLFTTLGMRFNTDIGGLVASANLGWRRMIGWRRSDIDTYFLGTNRRMDIVSAEANPDSALAGVSFGGKAGKLDFRAYYDAIFNGHETTHGFGLRLRLPLGG</sequence>
<evidence type="ECO:0000259" key="2">
    <source>
        <dbReference type="PROSITE" id="PS51208"/>
    </source>
</evidence>
<name>A0ABS6V801_9SPHN</name>
<evidence type="ECO:0000256" key="1">
    <source>
        <dbReference type="SAM" id="SignalP"/>
    </source>
</evidence>
<dbReference type="EMBL" id="JAHVAH010000001">
    <property type="protein sequence ID" value="MBW0145681.1"/>
    <property type="molecule type" value="Genomic_DNA"/>
</dbReference>